<evidence type="ECO:0000256" key="1">
    <source>
        <dbReference type="SAM" id="SignalP"/>
    </source>
</evidence>
<organism evidence="2 3">
    <name type="scientific">Primorskyibacter flagellatus</name>
    <dbReference type="NCBI Taxonomy" id="1387277"/>
    <lineage>
        <taxon>Bacteria</taxon>
        <taxon>Pseudomonadati</taxon>
        <taxon>Pseudomonadota</taxon>
        <taxon>Alphaproteobacteria</taxon>
        <taxon>Rhodobacterales</taxon>
        <taxon>Roseobacteraceae</taxon>
        <taxon>Primorskyibacter</taxon>
    </lineage>
</organism>
<accession>A0A916ZZ64</accession>
<dbReference type="PANTHER" id="PTHR43546">
    <property type="entry name" value="UPF0173 METAL-DEPENDENT HYDROLASE MJ1163-RELATED"/>
    <property type="match status" value="1"/>
</dbReference>
<dbReference type="Gene3D" id="3.60.15.10">
    <property type="entry name" value="Ribonuclease Z/Hydroxyacylglutathione hydrolase-like"/>
    <property type="match status" value="1"/>
</dbReference>
<dbReference type="PANTHER" id="PTHR43546:SF3">
    <property type="entry name" value="UPF0173 METAL-DEPENDENT HYDROLASE MJ1163"/>
    <property type="match status" value="1"/>
</dbReference>
<comment type="caution">
    <text evidence="2">The sequence shown here is derived from an EMBL/GenBank/DDBJ whole genome shotgun (WGS) entry which is preliminary data.</text>
</comment>
<sequence>MLNRRTLLLTASAATAGATMFRPYAAMAESHAMGDAFKSANGEITIHPVSHASFVMTTPAGTIYNDPVGGASLYEGFPAPDLILITHHHGDHFDPETLAAIATDDTALITNPTVFEALPEELKARTQSLSNGDNAEAFGTTIQALPAYNLTEDRLQYHPQGRDNGYVFSADGLRVYVAGDTEDIPEMRALTDIDIAFVPMNLPYTMDEDQAANAVTEFAPKVVYPYHYKGSDPEKFAALVEDSPAKVEVRMGPWYGQDA</sequence>
<feature type="chain" id="PRO_5036966228" description="MBL fold metallo-hydrolase" evidence="1">
    <location>
        <begin position="29"/>
        <end position="259"/>
    </location>
</feature>
<dbReference type="AlphaFoldDB" id="A0A916ZZ64"/>
<dbReference type="PROSITE" id="PS51318">
    <property type="entry name" value="TAT"/>
    <property type="match status" value="1"/>
</dbReference>
<name>A0A916ZZ64_9RHOB</name>
<proteinExistence type="predicted"/>
<dbReference type="InterPro" id="IPR006311">
    <property type="entry name" value="TAT_signal"/>
</dbReference>
<reference evidence="3" key="1">
    <citation type="journal article" date="2019" name="Int. J. Syst. Evol. Microbiol.">
        <title>The Global Catalogue of Microorganisms (GCM) 10K type strain sequencing project: providing services to taxonomists for standard genome sequencing and annotation.</title>
        <authorList>
            <consortium name="The Broad Institute Genomics Platform"/>
            <consortium name="The Broad Institute Genome Sequencing Center for Infectious Disease"/>
            <person name="Wu L."/>
            <person name="Ma J."/>
        </authorList>
    </citation>
    <scope>NUCLEOTIDE SEQUENCE [LARGE SCALE GENOMIC DNA]</scope>
    <source>
        <strain evidence="3">CGMCC 1.12664</strain>
    </source>
</reference>
<evidence type="ECO:0008006" key="4">
    <source>
        <dbReference type="Google" id="ProtNLM"/>
    </source>
</evidence>
<evidence type="ECO:0000313" key="3">
    <source>
        <dbReference type="Proteomes" id="UP000612855"/>
    </source>
</evidence>
<gene>
    <name evidence="2" type="ORF">GCM10011360_05390</name>
</gene>
<evidence type="ECO:0000313" key="2">
    <source>
        <dbReference type="EMBL" id="GGE19570.1"/>
    </source>
</evidence>
<dbReference type="InterPro" id="IPR036866">
    <property type="entry name" value="RibonucZ/Hydroxyglut_hydro"/>
</dbReference>
<feature type="signal peptide" evidence="1">
    <location>
        <begin position="1"/>
        <end position="28"/>
    </location>
</feature>
<dbReference type="InterPro" id="IPR050114">
    <property type="entry name" value="UPF0173_UPF0282_UlaG_hydrolase"/>
</dbReference>
<dbReference type="RefSeq" id="WP_188476083.1">
    <property type="nucleotide sequence ID" value="NZ_BMFJ01000001.1"/>
</dbReference>
<dbReference type="EMBL" id="BMFJ01000001">
    <property type="protein sequence ID" value="GGE19570.1"/>
    <property type="molecule type" value="Genomic_DNA"/>
</dbReference>
<keyword evidence="1" id="KW-0732">Signal</keyword>
<dbReference type="Proteomes" id="UP000612855">
    <property type="component" value="Unassembled WGS sequence"/>
</dbReference>
<keyword evidence="3" id="KW-1185">Reference proteome</keyword>
<dbReference type="Pfam" id="PF13483">
    <property type="entry name" value="Lactamase_B_3"/>
    <property type="match status" value="1"/>
</dbReference>
<dbReference type="SUPFAM" id="SSF56281">
    <property type="entry name" value="Metallo-hydrolase/oxidoreductase"/>
    <property type="match status" value="1"/>
</dbReference>
<protein>
    <recommendedName>
        <fullName evidence="4">MBL fold metallo-hydrolase</fullName>
    </recommendedName>
</protein>